<dbReference type="Gene3D" id="3.40.50.80">
    <property type="entry name" value="Nucleotide-binding domain of ferredoxin-NADP reductase (FNR) module"/>
    <property type="match status" value="1"/>
</dbReference>
<evidence type="ECO:0000256" key="3">
    <source>
        <dbReference type="SAM" id="MobiDB-lite"/>
    </source>
</evidence>
<evidence type="ECO:0000313" key="5">
    <source>
        <dbReference type="EMBL" id="KAF4632724.1"/>
    </source>
</evidence>
<evidence type="ECO:0000256" key="1">
    <source>
        <dbReference type="ARBA" id="ARBA00022448"/>
    </source>
</evidence>
<gene>
    <name evidence="5" type="ORF">G7Y89_g5398</name>
</gene>
<accession>A0A8H4RPT4</accession>
<sequence length="379" mass="42048">MTTYPFTICCLPSSQTTDFYIGVRKGLTARLALKASQGKSREEYTPVAIDGPYGNLDVVVKLGGYEKMLLAAGGSEAGYLLPFIEDLVRDGGNFAVRRKVKVVLAVRQAGSAKWFLERVEGMFSDFGAEMGDAARKMVVEVEVFVTGSEEEEESAVADRAQKSTASNSTTDDPTSNPALNPDLDLEKIISSPPPPLLPIASSSTGLSTKTLEGVGRPDLRNVAMLANQRQANLTQMQQSMLSNQQQANQANRNKKRKRKVRVCDNCEFCEADVAQIHLRGGDSFPDTPTYEWRIQGSHGELRLRSSAAWLNVGFSDTKVEFFDAENGTVQVLEPEKDEWEIGREEGRWGYELGNITRLYEAYWKGEWVPDFEWGSRGMF</sequence>
<feature type="compositionally biased region" description="Polar residues" evidence="3">
    <location>
        <begin position="162"/>
        <end position="178"/>
    </location>
</feature>
<dbReference type="PANTHER" id="PTHR32361:SF9">
    <property type="entry name" value="FERRIC REDUCTASE TRANSMEMBRANE COMPONENT 3-RELATED"/>
    <property type="match status" value="1"/>
</dbReference>
<dbReference type="CDD" id="cd06186">
    <property type="entry name" value="NOX_Duox_like_FAD_NADP"/>
    <property type="match status" value="1"/>
</dbReference>
<dbReference type="GO" id="GO:0000293">
    <property type="term" value="F:ferric-chelate reductase activity"/>
    <property type="evidence" value="ECO:0007669"/>
    <property type="project" value="TreeGrafter"/>
</dbReference>
<dbReference type="PANTHER" id="PTHR32361">
    <property type="entry name" value="FERRIC/CUPRIC REDUCTASE TRANSMEMBRANE COMPONENT"/>
    <property type="match status" value="1"/>
</dbReference>
<dbReference type="InterPro" id="IPR039261">
    <property type="entry name" value="FNR_nucleotide-bd"/>
</dbReference>
<evidence type="ECO:0000259" key="4">
    <source>
        <dbReference type="Pfam" id="PF08030"/>
    </source>
</evidence>
<keyword evidence="1" id="KW-0813">Transport</keyword>
<dbReference type="AlphaFoldDB" id="A0A8H4RPT4"/>
<dbReference type="GO" id="GO:0005886">
    <property type="term" value="C:plasma membrane"/>
    <property type="evidence" value="ECO:0007669"/>
    <property type="project" value="TreeGrafter"/>
</dbReference>
<keyword evidence="6" id="KW-1185">Reference proteome</keyword>
<name>A0A8H4RPT4_9HELO</name>
<dbReference type="Pfam" id="PF08030">
    <property type="entry name" value="NAD_binding_6"/>
    <property type="match status" value="1"/>
</dbReference>
<comment type="caution">
    <text evidence="5">The sequence shown here is derived from an EMBL/GenBank/DDBJ whole genome shotgun (WGS) entry which is preliminary data.</text>
</comment>
<dbReference type="GO" id="GO:0006826">
    <property type="term" value="P:iron ion transport"/>
    <property type="evidence" value="ECO:0007669"/>
    <property type="project" value="TreeGrafter"/>
</dbReference>
<dbReference type="InterPro" id="IPR051410">
    <property type="entry name" value="Ferric/Cupric_Reductase"/>
</dbReference>
<dbReference type="EMBL" id="JAAMPI010000322">
    <property type="protein sequence ID" value="KAF4632724.1"/>
    <property type="molecule type" value="Genomic_DNA"/>
</dbReference>
<reference evidence="5 6" key="1">
    <citation type="submission" date="2020-03" db="EMBL/GenBank/DDBJ databases">
        <title>Draft Genome Sequence of Cudoniella acicularis.</title>
        <authorList>
            <person name="Buettner E."/>
            <person name="Kellner H."/>
        </authorList>
    </citation>
    <scope>NUCLEOTIDE SEQUENCE [LARGE SCALE GENOMIC DNA]</scope>
    <source>
        <strain evidence="5 6">DSM 108380</strain>
    </source>
</reference>
<feature type="region of interest" description="Disordered" evidence="3">
    <location>
        <begin position="149"/>
        <end position="183"/>
    </location>
</feature>
<organism evidence="5 6">
    <name type="scientific">Cudoniella acicularis</name>
    <dbReference type="NCBI Taxonomy" id="354080"/>
    <lineage>
        <taxon>Eukaryota</taxon>
        <taxon>Fungi</taxon>
        <taxon>Dikarya</taxon>
        <taxon>Ascomycota</taxon>
        <taxon>Pezizomycotina</taxon>
        <taxon>Leotiomycetes</taxon>
        <taxon>Helotiales</taxon>
        <taxon>Tricladiaceae</taxon>
        <taxon>Cudoniella</taxon>
    </lineage>
</organism>
<protein>
    <recommendedName>
        <fullName evidence="4">Ferric reductase NAD binding domain-containing protein</fullName>
    </recommendedName>
</protein>
<evidence type="ECO:0000313" key="6">
    <source>
        <dbReference type="Proteomes" id="UP000566819"/>
    </source>
</evidence>
<evidence type="ECO:0000256" key="2">
    <source>
        <dbReference type="ARBA" id="ARBA00023002"/>
    </source>
</evidence>
<keyword evidence="2" id="KW-0560">Oxidoreductase</keyword>
<dbReference type="GO" id="GO:0015677">
    <property type="term" value="P:copper ion import"/>
    <property type="evidence" value="ECO:0007669"/>
    <property type="project" value="TreeGrafter"/>
</dbReference>
<proteinExistence type="predicted"/>
<dbReference type="OrthoDB" id="64915at2759"/>
<dbReference type="GO" id="GO:0006879">
    <property type="term" value="P:intracellular iron ion homeostasis"/>
    <property type="evidence" value="ECO:0007669"/>
    <property type="project" value="TreeGrafter"/>
</dbReference>
<dbReference type="InterPro" id="IPR013121">
    <property type="entry name" value="Fe_red_NAD-bd_6"/>
</dbReference>
<dbReference type="Proteomes" id="UP000566819">
    <property type="component" value="Unassembled WGS sequence"/>
</dbReference>
<feature type="domain" description="Ferric reductase NAD binding" evidence="4">
    <location>
        <begin position="65"/>
        <end position="226"/>
    </location>
</feature>